<dbReference type="EMBL" id="JRYO01000056">
    <property type="protein sequence ID" value="KHE93453.1"/>
    <property type="molecule type" value="Genomic_DNA"/>
</dbReference>
<evidence type="ECO:0000313" key="1">
    <source>
        <dbReference type="EMBL" id="KHE93453.1"/>
    </source>
</evidence>
<organism evidence="1 2">
    <name type="scientific">Candidatus Scalindua brodae</name>
    <dbReference type="NCBI Taxonomy" id="237368"/>
    <lineage>
        <taxon>Bacteria</taxon>
        <taxon>Pseudomonadati</taxon>
        <taxon>Planctomycetota</taxon>
        <taxon>Candidatus Brocadiia</taxon>
        <taxon>Candidatus Brocadiales</taxon>
        <taxon>Candidatus Scalinduaceae</taxon>
        <taxon>Candidatus Scalindua</taxon>
    </lineage>
</organism>
<gene>
    <name evidence="1" type="ORF">SCABRO_00748</name>
</gene>
<proteinExistence type="predicted"/>
<evidence type="ECO:0000313" key="2">
    <source>
        <dbReference type="Proteomes" id="UP000030652"/>
    </source>
</evidence>
<dbReference type="AlphaFoldDB" id="A0A0B0EQN9"/>
<reference evidence="1 2" key="1">
    <citation type="submission" date="2014-10" db="EMBL/GenBank/DDBJ databases">
        <title>Draft genome of anammox bacterium scalindua brodae, obtained using differential coverage binning of sequence data from two enrichment reactors.</title>
        <authorList>
            <person name="Speth D.R."/>
            <person name="Russ L."/>
            <person name="Kartal B."/>
            <person name="Op den Camp H.J."/>
            <person name="Dutilh B.E."/>
            <person name="Jetten M.S."/>
        </authorList>
    </citation>
    <scope>NUCLEOTIDE SEQUENCE [LARGE SCALE GENOMIC DNA]</scope>
    <source>
        <strain evidence="1">RU1</strain>
    </source>
</reference>
<protein>
    <submittedName>
        <fullName evidence="1">Uncharacterized protein</fullName>
    </submittedName>
</protein>
<name>A0A0B0EQN9_9BACT</name>
<comment type="caution">
    <text evidence="1">The sequence shown here is derived from an EMBL/GenBank/DDBJ whole genome shotgun (WGS) entry which is preliminary data.</text>
</comment>
<sequence length="78" mass="8766">MNGVMSRHVLSGVPDNEDSLAKAIGEAAIEGIKEFLRLTPSEQSIKMLKQHERTGRSLGSDRFLLKNVRWRMGSSKIR</sequence>
<accession>A0A0B0EQN9</accession>
<dbReference type="Proteomes" id="UP000030652">
    <property type="component" value="Unassembled WGS sequence"/>
</dbReference>